<dbReference type="EMBL" id="CP096115">
    <property type="protein sequence ID" value="UUX91413.1"/>
    <property type="molecule type" value="Genomic_DNA"/>
</dbReference>
<sequence>MGRIEITKEDIDIAALFKEAANPLAGGFVIFVGTVRDDGIEAIDFESFDEVAVSDMNKIAAEAEEKYSLLSIDIIHRNGLLAVGETILVIQVSAAHRHEAFEGCSFILEEIKRFVPIWKKDIKTGGGEEWHH</sequence>
<dbReference type="SUPFAM" id="SSF54690">
    <property type="entry name" value="Molybdopterin synthase subunit MoaE"/>
    <property type="match status" value="1"/>
</dbReference>
<keyword evidence="2" id="KW-1185">Reference proteome</keyword>
<evidence type="ECO:0000313" key="1">
    <source>
        <dbReference type="EMBL" id="UUX91413.1"/>
    </source>
</evidence>
<dbReference type="GO" id="GO:0006777">
    <property type="term" value="P:Mo-molybdopterin cofactor biosynthetic process"/>
    <property type="evidence" value="ECO:0007669"/>
    <property type="project" value="InterPro"/>
</dbReference>
<dbReference type="RefSeq" id="WP_257741567.1">
    <property type="nucleotide sequence ID" value="NZ_CP096115.1"/>
</dbReference>
<dbReference type="KEGG" id="mend:L6E24_08465"/>
<proteinExistence type="predicted"/>
<dbReference type="InterPro" id="IPR003448">
    <property type="entry name" value="Mopterin_biosynth_MoaE"/>
</dbReference>
<protein>
    <submittedName>
        <fullName evidence="1">Molybdenum cofactor biosynthesis protein MoaE</fullName>
    </submittedName>
</protein>
<dbReference type="Pfam" id="PF02391">
    <property type="entry name" value="MoaE"/>
    <property type="match status" value="1"/>
</dbReference>
<dbReference type="Proteomes" id="UP001060368">
    <property type="component" value="Chromosome"/>
</dbReference>
<dbReference type="Gene3D" id="3.90.1170.40">
    <property type="entry name" value="Molybdopterin biosynthesis MoaE subunit"/>
    <property type="match status" value="1"/>
</dbReference>
<name>A0A9E7PK43_9EURY</name>
<dbReference type="PANTHER" id="PTHR23404">
    <property type="entry name" value="MOLYBDOPTERIN SYNTHASE RELATED"/>
    <property type="match status" value="1"/>
</dbReference>
<accession>A0A9E7PK43</accession>
<dbReference type="GeneID" id="74307729"/>
<dbReference type="CDD" id="cd00756">
    <property type="entry name" value="MoaE"/>
    <property type="match status" value="1"/>
</dbReference>
<reference evidence="1" key="1">
    <citation type="submission" date="2022-04" db="EMBL/GenBank/DDBJ databases">
        <title>Complete genome of Methanoplanus endosymbiosus DSM 3599.</title>
        <authorList>
            <person name="Chen S.-C."/>
            <person name="You Y.-T."/>
            <person name="Zhou Y.-Z."/>
            <person name="Lai M.-C."/>
        </authorList>
    </citation>
    <scope>NUCLEOTIDE SEQUENCE</scope>
    <source>
        <strain evidence="1">DSM 3599</strain>
    </source>
</reference>
<organism evidence="1 2">
    <name type="scientific">Methanoplanus endosymbiosus</name>
    <dbReference type="NCBI Taxonomy" id="33865"/>
    <lineage>
        <taxon>Archaea</taxon>
        <taxon>Methanobacteriati</taxon>
        <taxon>Methanobacteriota</taxon>
        <taxon>Stenosarchaea group</taxon>
        <taxon>Methanomicrobia</taxon>
        <taxon>Methanomicrobiales</taxon>
        <taxon>Methanomicrobiaceae</taxon>
        <taxon>Methanoplanus</taxon>
    </lineage>
</organism>
<dbReference type="InterPro" id="IPR036563">
    <property type="entry name" value="MoaE_sf"/>
</dbReference>
<evidence type="ECO:0000313" key="2">
    <source>
        <dbReference type="Proteomes" id="UP001060368"/>
    </source>
</evidence>
<dbReference type="AlphaFoldDB" id="A0A9E7PK43"/>
<gene>
    <name evidence="1" type="ORF">L6E24_08465</name>
</gene>